<feature type="domain" description="HTH marR-type" evidence="2">
    <location>
        <begin position="1"/>
        <end position="151"/>
    </location>
</feature>
<dbReference type="AlphaFoldDB" id="A0A3L7IS56"/>
<dbReference type="InterPro" id="IPR036388">
    <property type="entry name" value="WH-like_DNA-bd_sf"/>
</dbReference>
<evidence type="ECO:0000259" key="2">
    <source>
        <dbReference type="PROSITE" id="PS50995"/>
    </source>
</evidence>
<dbReference type="Proteomes" id="UP000282460">
    <property type="component" value="Unassembled WGS sequence"/>
</dbReference>
<dbReference type="SMART" id="SM00347">
    <property type="entry name" value="HTH_MARR"/>
    <property type="match status" value="1"/>
</dbReference>
<sequence length="185" mass="20559">MSAENSQPRWLDDREKAVWLTLREFIWEFPAAMDRQLQRDSALSNVEYSVLAALSECEGARKRSGDLAADLGWDRSRLSHLVKRMESKGTVERAISDVDGRGQDIVLTDVGWDEIRAAAPGHVTFVRESIFDPLTPEEQDQLESMLTRVRARITADGLWGRHKASPEYPSGTAGNSDACSTPQGG</sequence>
<dbReference type="InterPro" id="IPR039422">
    <property type="entry name" value="MarR/SlyA-like"/>
</dbReference>
<protein>
    <submittedName>
        <fullName evidence="3">MarR family transcriptional regulator</fullName>
    </submittedName>
</protein>
<dbReference type="OrthoDB" id="8635520at2"/>
<dbReference type="PANTHER" id="PTHR33164:SF99">
    <property type="entry name" value="MARR FAMILY REGULATORY PROTEIN"/>
    <property type="match status" value="1"/>
</dbReference>
<dbReference type="InterPro" id="IPR036390">
    <property type="entry name" value="WH_DNA-bd_sf"/>
</dbReference>
<dbReference type="GO" id="GO:0006950">
    <property type="term" value="P:response to stress"/>
    <property type="evidence" value="ECO:0007669"/>
    <property type="project" value="TreeGrafter"/>
</dbReference>
<accession>A0A3L7IS56</accession>
<dbReference type="EMBL" id="RCWJ01000005">
    <property type="protein sequence ID" value="RLQ81026.1"/>
    <property type="molecule type" value="Genomic_DNA"/>
</dbReference>
<evidence type="ECO:0000313" key="3">
    <source>
        <dbReference type="EMBL" id="RLQ81026.1"/>
    </source>
</evidence>
<organism evidence="3 4">
    <name type="scientific">Mycetocola zhadangensis</name>
    <dbReference type="NCBI Taxonomy" id="1164595"/>
    <lineage>
        <taxon>Bacteria</taxon>
        <taxon>Bacillati</taxon>
        <taxon>Actinomycetota</taxon>
        <taxon>Actinomycetes</taxon>
        <taxon>Micrococcales</taxon>
        <taxon>Microbacteriaceae</taxon>
        <taxon>Mycetocola</taxon>
    </lineage>
</organism>
<dbReference type="GO" id="GO:0003700">
    <property type="term" value="F:DNA-binding transcription factor activity"/>
    <property type="evidence" value="ECO:0007669"/>
    <property type="project" value="InterPro"/>
</dbReference>
<dbReference type="Pfam" id="PF12802">
    <property type="entry name" value="MarR_2"/>
    <property type="match status" value="1"/>
</dbReference>
<feature type="region of interest" description="Disordered" evidence="1">
    <location>
        <begin position="160"/>
        <end position="185"/>
    </location>
</feature>
<dbReference type="Gene3D" id="1.10.10.10">
    <property type="entry name" value="Winged helix-like DNA-binding domain superfamily/Winged helix DNA-binding domain"/>
    <property type="match status" value="1"/>
</dbReference>
<evidence type="ECO:0000256" key="1">
    <source>
        <dbReference type="SAM" id="MobiDB-lite"/>
    </source>
</evidence>
<dbReference type="PRINTS" id="PR00598">
    <property type="entry name" value="HTHMARR"/>
</dbReference>
<dbReference type="PROSITE" id="PS50995">
    <property type="entry name" value="HTH_MARR_2"/>
    <property type="match status" value="1"/>
</dbReference>
<proteinExistence type="predicted"/>
<comment type="caution">
    <text evidence="3">The sequence shown here is derived from an EMBL/GenBank/DDBJ whole genome shotgun (WGS) entry which is preliminary data.</text>
</comment>
<evidence type="ECO:0000313" key="4">
    <source>
        <dbReference type="Proteomes" id="UP000282460"/>
    </source>
</evidence>
<name>A0A3L7IS56_9MICO</name>
<feature type="compositionally biased region" description="Polar residues" evidence="1">
    <location>
        <begin position="172"/>
        <end position="185"/>
    </location>
</feature>
<gene>
    <name evidence="3" type="ORF">D9V28_14845</name>
</gene>
<dbReference type="PANTHER" id="PTHR33164">
    <property type="entry name" value="TRANSCRIPTIONAL REGULATOR, MARR FAMILY"/>
    <property type="match status" value="1"/>
</dbReference>
<dbReference type="InterPro" id="IPR000835">
    <property type="entry name" value="HTH_MarR-typ"/>
</dbReference>
<dbReference type="RefSeq" id="WP_121660500.1">
    <property type="nucleotide sequence ID" value="NZ_BMEK01000004.1"/>
</dbReference>
<dbReference type="SUPFAM" id="SSF46785">
    <property type="entry name" value="Winged helix' DNA-binding domain"/>
    <property type="match status" value="1"/>
</dbReference>
<keyword evidence="4" id="KW-1185">Reference proteome</keyword>
<reference evidence="3 4" key="1">
    <citation type="submission" date="2018-10" db="EMBL/GenBank/DDBJ databases">
        <authorList>
            <person name="Li J."/>
        </authorList>
    </citation>
    <scope>NUCLEOTIDE SEQUENCE [LARGE SCALE GENOMIC DNA]</scope>
    <source>
        <strain evidence="3 4">ZD1-4</strain>
    </source>
</reference>